<reference evidence="2" key="1">
    <citation type="submission" date="2024-07" db="EMBL/GenBank/DDBJ databases">
        <title>Two chromosome-level genome assemblies of Korean endemic species Abeliophyllum distichum and Forsythia ovata (Oleaceae).</title>
        <authorList>
            <person name="Jang H."/>
        </authorList>
    </citation>
    <scope>NUCLEOTIDE SEQUENCE [LARGE SCALE GENOMIC DNA]</scope>
</reference>
<name>A0ABD1SKU0_9LAMI</name>
<protein>
    <submittedName>
        <fullName evidence="1">Uncharacterized protein</fullName>
    </submittedName>
</protein>
<evidence type="ECO:0000313" key="1">
    <source>
        <dbReference type="EMBL" id="KAL2501326.1"/>
    </source>
</evidence>
<dbReference type="EMBL" id="JBFOLJ010000010">
    <property type="protein sequence ID" value="KAL2501326.1"/>
    <property type="molecule type" value="Genomic_DNA"/>
</dbReference>
<organism evidence="1 2">
    <name type="scientific">Forsythia ovata</name>
    <dbReference type="NCBI Taxonomy" id="205694"/>
    <lineage>
        <taxon>Eukaryota</taxon>
        <taxon>Viridiplantae</taxon>
        <taxon>Streptophyta</taxon>
        <taxon>Embryophyta</taxon>
        <taxon>Tracheophyta</taxon>
        <taxon>Spermatophyta</taxon>
        <taxon>Magnoliopsida</taxon>
        <taxon>eudicotyledons</taxon>
        <taxon>Gunneridae</taxon>
        <taxon>Pentapetalae</taxon>
        <taxon>asterids</taxon>
        <taxon>lamiids</taxon>
        <taxon>Lamiales</taxon>
        <taxon>Oleaceae</taxon>
        <taxon>Forsythieae</taxon>
        <taxon>Forsythia</taxon>
    </lineage>
</organism>
<gene>
    <name evidence="1" type="ORF">Fot_35174</name>
</gene>
<keyword evidence="2" id="KW-1185">Reference proteome</keyword>
<proteinExistence type="predicted"/>
<sequence length="147" mass="15868">MPVTSPGERYKGGSPSNCLIGSNIQLKCPMMEGTGNQGSEDQVCLYECPDCAPDQWNVLNTVVMVGPSSLSKKFSNGTSTIDIDDKHFNDPDVDDEADNYLLKVSTILVRLLLSSVIILRKGETVVGGMHLSSVGRSHLSSQHFGHT</sequence>
<evidence type="ECO:0000313" key="2">
    <source>
        <dbReference type="Proteomes" id="UP001604277"/>
    </source>
</evidence>
<dbReference type="AlphaFoldDB" id="A0ABD1SKU0"/>
<comment type="caution">
    <text evidence="1">The sequence shown here is derived from an EMBL/GenBank/DDBJ whole genome shotgun (WGS) entry which is preliminary data.</text>
</comment>
<accession>A0ABD1SKU0</accession>
<dbReference type="Proteomes" id="UP001604277">
    <property type="component" value="Unassembled WGS sequence"/>
</dbReference>